<dbReference type="EMBL" id="JABBGC010000003">
    <property type="protein sequence ID" value="NML41017.1"/>
    <property type="molecule type" value="Genomic_DNA"/>
</dbReference>
<evidence type="ECO:0000256" key="1">
    <source>
        <dbReference type="SAM" id="MobiDB-lite"/>
    </source>
</evidence>
<dbReference type="Gene3D" id="1.10.150.280">
    <property type="entry name" value="AF1531-like domain"/>
    <property type="match status" value="1"/>
</dbReference>
<keyword evidence="4" id="KW-1185">Reference proteome</keyword>
<sequence>MFGKRLGGLLLGFVLGVIPLLNALICVVMSFVQKRRRLGILFIVLGGATIGSLIGISNVDKQRKLLNEQWEPAFYRRLESTNMPPDVMSDRDKFASEVRSVLDTVTKELIQQHSEVKDLFKTGRDGKISIDNDVWYFYEGAYRNIYVFYRNRVEKETEGRRGRNIRNIPFGETQEEREYTRKQMGAYFKEAIDDKLKAREMAFNALFALGFICSLIGSIALGWHAFAPAEDQPVRINPPRFDLGYNSIMIPYDNVIPDVNINTAGENELSGLPGVNLILAKAIIAERTRNGYFIDVFDLEQRMGFSQEQTGNLMLNTSFEVNMAGNQQQRAPERREAPEKKDDKGKDMGTGKGRRIEF</sequence>
<dbReference type="InterPro" id="IPR010994">
    <property type="entry name" value="RuvA_2-like"/>
</dbReference>
<feature type="transmembrane region" description="Helical" evidence="2">
    <location>
        <begin position="7"/>
        <end position="32"/>
    </location>
</feature>
<keyword evidence="2" id="KW-0472">Membrane</keyword>
<feature type="transmembrane region" description="Helical" evidence="2">
    <location>
        <begin position="38"/>
        <end position="56"/>
    </location>
</feature>
<proteinExistence type="predicted"/>
<feature type="region of interest" description="Disordered" evidence="1">
    <location>
        <begin position="324"/>
        <end position="358"/>
    </location>
</feature>
<evidence type="ECO:0000313" key="4">
    <source>
        <dbReference type="Proteomes" id="UP000583266"/>
    </source>
</evidence>
<accession>A0A848GSJ7</accession>
<evidence type="ECO:0000313" key="3">
    <source>
        <dbReference type="EMBL" id="NML41017.1"/>
    </source>
</evidence>
<dbReference type="Pfam" id="PF12836">
    <property type="entry name" value="HHH_3"/>
    <property type="match status" value="1"/>
</dbReference>
<keyword evidence="2" id="KW-1133">Transmembrane helix</keyword>
<feature type="compositionally biased region" description="Basic and acidic residues" evidence="1">
    <location>
        <begin position="331"/>
        <end position="358"/>
    </location>
</feature>
<dbReference type="Proteomes" id="UP000583266">
    <property type="component" value="Unassembled WGS sequence"/>
</dbReference>
<dbReference type="RefSeq" id="WP_169228078.1">
    <property type="nucleotide sequence ID" value="NZ_JABBGC010000003.1"/>
</dbReference>
<comment type="caution">
    <text evidence="3">The sequence shown here is derived from an EMBL/GenBank/DDBJ whole genome shotgun (WGS) entry which is preliminary data.</text>
</comment>
<gene>
    <name evidence="3" type="ORF">HHL17_27735</name>
</gene>
<reference evidence="3 4" key="1">
    <citation type="submission" date="2020-04" db="EMBL/GenBank/DDBJ databases">
        <title>Chitinophaga sp. G-6-1-13 sp. nov., isolated from soil.</title>
        <authorList>
            <person name="Dahal R.H."/>
            <person name="Chaudhary D.K."/>
        </authorList>
    </citation>
    <scope>NUCLEOTIDE SEQUENCE [LARGE SCALE GENOMIC DNA]</scope>
    <source>
        <strain evidence="3 4">G-6-1-13</strain>
    </source>
</reference>
<feature type="transmembrane region" description="Helical" evidence="2">
    <location>
        <begin position="205"/>
        <end position="226"/>
    </location>
</feature>
<name>A0A848GSJ7_9BACT</name>
<evidence type="ECO:0000256" key="2">
    <source>
        <dbReference type="SAM" id="Phobius"/>
    </source>
</evidence>
<dbReference type="SUPFAM" id="SSF47781">
    <property type="entry name" value="RuvA domain 2-like"/>
    <property type="match status" value="1"/>
</dbReference>
<protein>
    <submittedName>
        <fullName evidence="3">Helix-hairpin-helix domain-containing protein</fullName>
    </submittedName>
</protein>
<dbReference type="AlphaFoldDB" id="A0A848GSJ7"/>
<organism evidence="3 4">
    <name type="scientific">Chitinophaga fulva</name>
    <dbReference type="NCBI Taxonomy" id="2728842"/>
    <lineage>
        <taxon>Bacteria</taxon>
        <taxon>Pseudomonadati</taxon>
        <taxon>Bacteroidota</taxon>
        <taxon>Chitinophagia</taxon>
        <taxon>Chitinophagales</taxon>
        <taxon>Chitinophagaceae</taxon>
        <taxon>Chitinophaga</taxon>
    </lineage>
</organism>
<keyword evidence="2" id="KW-0812">Transmembrane</keyword>